<sequence length="155" mass="17232">MTVFGKSLFETVLAGLDARQQEADDEDVVAPAVRGLNGGFVGRPSYLDDLAESDPATLFGGFGFDDDPALASEQHIIPPGLEKPIWLDRLTDAEIAEDLDLDEKLTARQLRERRRRFARDNHPDRVAPEYRAVATLRMTIANLLTDRALAKLEKT</sequence>
<dbReference type="RefSeq" id="WP_201663179.1">
    <property type="nucleotide sequence ID" value="NZ_JAEQNC010000014.1"/>
</dbReference>
<dbReference type="Proteomes" id="UP000633219">
    <property type="component" value="Unassembled WGS sequence"/>
</dbReference>
<reference evidence="1" key="1">
    <citation type="submission" date="2021-01" db="EMBL/GenBank/DDBJ databases">
        <title>Rhizobium sp. strain KVB221 16S ribosomal RNA gene Genome sequencing and assembly.</title>
        <authorList>
            <person name="Kang M."/>
        </authorList>
    </citation>
    <scope>NUCLEOTIDE SEQUENCE</scope>
    <source>
        <strain evidence="1">KVB221</strain>
    </source>
</reference>
<name>A0A936YQ29_9HYPH</name>
<dbReference type="AlphaFoldDB" id="A0A936YQ29"/>
<gene>
    <name evidence="1" type="ORF">JJB09_21720</name>
</gene>
<protein>
    <submittedName>
        <fullName evidence="1">Uncharacterized protein</fullName>
    </submittedName>
</protein>
<evidence type="ECO:0000313" key="1">
    <source>
        <dbReference type="EMBL" id="MBL0374635.1"/>
    </source>
</evidence>
<dbReference type="EMBL" id="JAEQNC010000014">
    <property type="protein sequence ID" value="MBL0374635.1"/>
    <property type="molecule type" value="Genomic_DNA"/>
</dbReference>
<organism evidence="1 2">
    <name type="scientific">Rhizobium setariae</name>
    <dbReference type="NCBI Taxonomy" id="2801340"/>
    <lineage>
        <taxon>Bacteria</taxon>
        <taxon>Pseudomonadati</taxon>
        <taxon>Pseudomonadota</taxon>
        <taxon>Alphaproteobacteria</taxon>
        <taxon>Hyphomicrobiales</taxon>
        <taxon>Rhizobiaceae</taxon>
        <taxon>Rhizobium/Agrobacterium group</taxon>
        <taxon>Rhizobium</taxon>
    </lineage>
</organism>
<evidence type="ECO:0000313" key="2">
    <source>
        <dbReference type="Proteomes" id="UP000633219"/>
    </source>
</evidence>
<proteinExistence type="predicted"/>
<keyword evidence="2" id="KW-1185">Reference proteome</keyword>
<accession>A0A936YQ29</accession>
<comment type="caution">
    <text evidence="1">The sequence shown here is derived from an EMBL/GenBank/DDBJ whole genome shotgun (WGS) entry which is preliminary data.</text>
</comment>